<dbReference type="GeneID" id="19185018"/>
<evidence type="ECO:0000256" key="7">
    <source>
        <dbReference type="ARBA" id="ARBA00022840"/>
    </source>
</evidence>
<dbReference type="GO" id="GO:0006750">
    <property type="term" value="P:glutathione biosynthetic process"/>
    <property type="evidence" value="ECO:0007669"/>
    <property type="project" value="UniProtKB-UniRule"/>
</dbReference>
<dbReference type="UniPathway" id="UPA00142">
    <property type="reaction ID" value="UER00209"/>
</dbReference>
<feature type="region of interest" description="Disordered" evidence="11">
    <location>
        <begin position="1"/>
        <end position="20"/>
    </location>
</feature>
<feature type="region of interest" description="Disordered" evidence="11">
    <location>
        <begin position="291"/>
        <end position="327"/>
    </location>
</feature>
<dbReference type="SUPFAM" id="SSF55931">
    <property type="entry name" value="Glutamine synthetase/guanido kinase"/>
    <property type="match status" value="1"/>
</dbReference>
<evidence type="ECO:0000313" key="13">
    <source>
        <dbReference type="Proteomes" id="UP000019471"/>
    </source>
</evidence>
<proteinExistence type="inferred from homology"/>
<evidence type="ECO:0000256" key="11">
    <source>
        <dbReference type="SAM" id="MobiDB-lite"/>
    </source>
</evidence>
<protein>
    <recommendedName>
        <fullName evidence="3 10">Glutamate--cysteine ligase</fullName>
        <ecNumber evidence="3 10">6.3.2.2</ecNumber>
    </recommendedName>
    <alternativeName>
        <fullName evidence="9 10">Gamma-ECS</fullName>
    </alternativeName>
    <alternativeName>
        <fullName evidence="8 10">Gamma-glutamylcysteine synthetase</fullName>
    </alternativeName>
</protein>
<keyword evidence="4 10" id="KW-0436">Ligase</keyword>
<comment type="pathway">
    <text evidence="1 10">Sulfur metabolism; glutathione biosynthesis; glutathione from L-cysteine and L-glutamate: step 1/2.</text>
</comment>
<dbReference type="Pfam" id="PF03074">
    <property type="entry name" value="GCS"/>
    <property type="match status" value="1"/>
</dbReference>
<evidence type="ECO:0000256" key="8">
    <source>
        <dbReference type="ARBA" id="ARBA00030585"/>
    </source>
</evidence>
<gene>
    <name evidence="12" type="ORF">A1O5_00281</name>
</gene>
<keyword evidence="13" id="KW-1185">Reference proteome</keyword>
<evidence type="ECO:0000256" key="2">
    <source>
        <dbReference type="ARBA" id="ARBA00008100"/>
    </source>
</evidence>
<dbReference type="RefSeq" id="XP_007739091.1">
    <property type="nucleotide sequence ID" value="XM_007740901.1"/>
</dbReference>
<reference evidence="12 13" key="1">
    <citation type="submission" date="2013-03" db="EMBL/GenBank/DDBJ databases">
        <title>The Genome Sequence of Cladophialophora psammophila CBS 110553.</title>
        <authorList>
            <consortium name="The Broad Institute Genomics Platform"/>
            <person name="Cuomo C."/>
            <person name="de Hoog S."/>
            <person name="Gorbushina A."/>
            <person name="Walker B."/>
            <person name="Young S.K."/>
            <person name="Zeng Q."/>
            <person name="Gargeya S."/>
            <person name="Fitzgerald M."/>
            <person name="Haas B."/>
            <person name="Abouelleil A."/>
            <person name="Allen A.W."/>
            <person name="Alvarado L."/>
            <person name="Arachchi H.M."/>
            <person name="Berlin A.M."/>
            <person name="Chapman S.B."/>
            <person name="Gainer-Dewar J."/>
            <person name="Goldberg J."/>
            <person name="Griggs A."/>
            <person name="Gujja S."/>
            <person name="Hansen M."/>
            <person name="Howarth C."/>
            <person name="Imamovic A."/>
            <person name="Ireland A."/>
            <person name="Larimer J."/>
            <person name="McCowan C."/>
            <person name="Murphy C."/>
            <person name="Pearson M."/>
            <person name="Poon T.W."/>
            <person name="Priest M."/>
            <person name="Roberts A."/>
            <person name="Saif S."/>
            <person name="Shea T."/>
            <person name="Sisk P."/>
            <person name="Sykes S."/>
            <person name="Wortman J."/>
            <person name="Nusbaum C."/>
            <person name="Birren B."/>
        </authorList>
    </citation>
    <scope>NUCLEOTIDE SEQUENCE [LARGE SCALE GENOMIC DNA]</scope>
    <source>
        <strain evidence="12 13">CBS 110553</strain>
    </source>
</reference>
<evidence type="ECO:0000256" key="4">
    <source>
        <dbReference type="ARBA" id="ARBA00022598"/>
    </source>
</evidence>
<dbReference type="GO" id="GO:0004357">
    <property type="term" value="F:glutamate-cysteine ligase activity"/>
    <property type="evidence" value="ECO:0007669"/>
    <property type="project" value="UniProtKB-UniRule"/>
</dbReference>
<name>W9XZS8_9EURO</name>
<feature type="compositionally biased region" description="Basic and acidic residues" evidence="11">
    <location>
        <begin position="295"/>
        <end position="324"/>
    </location>
</feature>
<dbReference type="EMBL" id="AMGX01000001">
    <property type="protein sequence ID" value="EXJ75774.1"/>
    <property type="molecule type" value="Genomic_DNA"/>
</dbReference>
<dbReference type="PANTHER" id="PTHR11164:SF0">
    <property type="entry name" value="GLUTAMATE--CYSTEINE LIGASE CATALYTIC SUBUNIT"/>
    <property type="match status" value="1"/>
</dbReference>
<evidence type="ECO:0000256" key="10">
    <source>
        <dbReference type="RuleBase" id="RU367135"/>
    </source>
</evidence>
<dbReference type="Proteomes" id="UP000019471">
    <property type="component" value="Unassembled WGS sequence"/>
</dbReference>
<dbReference type="PANTHER" id="PTHR11164">
    <property type="entry name" value="GLUTAMATE CYSTEINE LIGASE"/>
    <property type="match status" value="1"/>
</dbReference>
<keyword evidence="5 10" id="KW-0317">Glutathione biosynthesis</keyword>
<dbReference type="STRING" id="1182543.W9XZS8"/>
<comment type="similarity">
    <text evidence="2 10">Belongs to the glutamate--cysteine ligase type 3 family.</text>
</comment>
<evidence type="ECO:0000256" key="3">
    <source>
        <dbReference type="ARBA" id="ARBA00012220"/>
    </source>
</evidence>
<accession>W9XZS8</accession>
<evidence type="ECO:0000256" key="9">
    <source>
        <dbReference type="ARBA" id="ARBA00032122"/>
    </source>
</evidence>
<dbReference type="InterPro" id="IPR004308">
    <property type="entry name" value="GCS"/>
</dbReference>
<evidence type="ECO:0000256" key="1">
    <source>
        <dbReference type="ARBA" id="ARBA00005006"/>
    </source>
</evidence>
<dbReference type="eggNOG" id="KOG3754">
    <property type="taxonomic scope" value="Eukaryota"/>
</dbReference>
<keyword evidence="7 10" id="KW-0067">ATP-binding</keyword>
<comment type="caution">
    <text evidence="12">The sequence shown here is derived from an EMBL/GenBank/DDBJ whole genome shotgun (WGS) entry which is preliminary data.</text>
</comment>
<evidence type="ECO:0000256" key="5">
    <source>
        <dbReference type="ARBA" id="ARBA00022684"/>
    </source>
</evidence>
<dbReference type="AlphaFoldDB" id="W9XZS8"/>
<sequence length="350" mass="40161">MPGFPRLGAPGPYTEPTLPTHGLFLQSQGLPDGLISTHERYGTIHDNIYTHRGGRPCKFKTPIYKDTNTPWPRKESFQFSHQNDFQEDDPDMKASLRVFYMALAWPSDLAFAGSKSRFKRKPFEKHATFMISCTIEPFDLHPRWSSTAMYVSDDTRLRPFYGPPEIKADPAIKGYLEQHRGMGALLASHYANILARDPIALTKNELKSYESLDVFENLYSAVWPHVDFKLPSKNGEAGWRAEFRLLEVPLTDFENAAFAVFVALLTRAILHYDLNFYIPIDRVAENMQRAHTRNAVREQRIASKDSSSVKRSSERKSEDAESERSRRRIYPQTCRIQTLNPAPARAILHR</sequence>
<dbReference type="Gene3D" id="3.30.590.50">
    <property type="match status" value="2"/>
</dbReference>
<dbReference type="OrthoDB" id="7939818at2759"/>
<evidence type="ECO:0000256" key="6">
    <source>
        <dbReference type="ARBA" id="ARBA00022741"/>
    </source>
</evidence>
<dbReference type="GO" id="GO:0005524">
    <property type="term" value="F:ATP binding"/>
    <property type="evidence" value="ECO:0007669"/>
    <property type="project" value="UniProtKB-UniRule"/>
</dbReference>
<dbReference type="HOGENOM" id="CLU_792273_0_0_1"/>
<comment type="catalytic activity">
    <reaction evidence="10">
        <text>L-cysteine + L-glutamate + ATP = gamma-L-glutamyl-L-cysteine + ADP + phosphate + H(+)</text>
        <dbReference type="Rhea" id="RHEA:13285"/>
        <dbReference type="ChEBI" id="CHEBI:15378"/>
        <dbReference type="ChEBI" id="CHEBI:29985"/>
        <dbReference type="ChEBI" id="CHEBI:30616"/>
        <dbReference type="ChEBI" id="CHEBI:35235"/>
        <dbReference type="ChEBI" id="CHEBI:43474"/>
        <dbReference type="ChEBI" id="CHEBI:58173"/>
        <dbReference type="ChEBI" id="CHEBI:456216"/>
        <dbReference type="EC" id="6.3.2.2"/>
    </reaction>
</comment>
<organism evidence="12 13">
    <name type="scientific">Cladophialophora psammophila CBS 110553</name>
    <dbReference type="NCBI Taxonomy" id="1182543"/>
    <lineage>
        <taxon>Eukaryota</taxon>
        <taxon>Fungi</taxon>
        <taxon>Dikarya</taxon>
        <taxon>Ascomycota</taxon>
        <taxon>Pezizomycotina</taxon>
        <taxon>Eurotiomycetes</taxon>
        <taxon>Chaetothyriomycetidae</taxon>
        <taxon>Chaetothyriales</taxon>
        <taxon>Herpotrichiellaceae</taxon>
        <taxon>Cladophialophora</taxon>
    </lineage>
</organism>
<dbReference type="EC" id="6.3.2.2" evidence="3 10"/>
<keyword evidence="6 10" id="KW-0547">Nucleotide-binding</keyword>
<dbReference type="InterPro" id="IPR014746">
    <property type="entry name" value="Gln_synth/guanido_kin_cat_dom"/>
</dbReference>
<evidence type="ECO:0000313" key="12">
    <source>
        <dbReference type="EMBL" id="EXJ75774.1"/>
    </source>
</evidence>